<comment type="caution">
    <text evidence="1">The sequence shown here is derived from an EMBL/GenBank/DDBJ whole genome shotgun (WGS) entry which is preliminary data.</text>
</comment>
<evidence type="ECO:0000313" key="2">
    <source>
        <dbReference type="Proteomes" id="UP000487649"/>
    </source>
</evidence>
<dbReference type="RefSeq" id="WP_155223015.1">
    <property type="nucleotide sequence ID" value="NZ_JADPFQ010000017.1"/>
</dbReference>
<dbReference type="InterPro" id="IPR001387">
    <property type="entry name" value="Cro/C1-type_HTH"/>
</dbReference>
<dbReference type="CDD" id="cd00093">
    <property type="entry name" value="HTH_XRE"/>
    <property type="match status" value="1"/>
</dbReference>
<dbReference type="InterPro" id="IPR010982">
    <property type="entry name" value="Lambda_DNA-bd_dom_sf"/>
</dbReference>
<name>A0A9X5AP97_9FIRM</name>
<dbReference type="AlphaFoldDB" id="A0A9X5AP97"/>
<reference evidence="1 2" key="1">
    <citation type="journal article" date="2019" name="Nat. Med.">
        <title>A library of human gut bacterial isolates paired with longitudinal multiomics data enables mechanistic microbiome research.</title>
        <authorList>
            <person name="Poyet M."/>
            <person name="Groussin M."/>
            <person name="Gibbons S.M."/>
            <person name="Avila-Pacheco J."/>
            <person name="Jiang X."/>
            <person name="Kearney S.M."/>
            <person name="Perrotta A.R."/>
            <person name="Berdy B."/>
            <person name="Zhao S."/>
            <person name="Lieberman T.D."/>
            <person name="Swanson P.K."/>
            <person name="Smith M."/>
            <person name="Roesemann S."/>
            <person name="Alexander J.E."/>
            <person name="Rich S.A."/>
            <person name="Livny J."/>
            <person name="Vlamakis H."/>
            <person name="Clish C."/>
            <person name="Bullock K."/>
            <person name="Deik A."/>
            <person name="Scott J."/>
            <person name="Pierce K.A."/>
            <person name="Xavier R.J."/>
            <person name="Alm E.J."/>
        </authorList>
    </citation>
    <scope>NUCLEOTIDE SEQUENCE [LARGE SCALE GENOMIC DNA]</scope>
    <source>
        <strain evidence="1 2">BIOML-A198</strain>
    </source>
</reference>
<accession>A0A9X5AP97</accession>
<proteinExistence type="predicted"/>
<gene>
    <name evidence="1" type="ORF">GMA92_12565</name>
</gene>
<organism evidence="1 2">
    <name type="scientific">Turicibacter sanguinis</name>
    <dbReference type="NCBI Taxonomy" id="154288"/>
    <lineage>
        <taxon>Bacteria</taxon>
        <taxon>Bacillati</taxon>
        <taxon>Bacillota</taxon>
        <taxon>Erysipelotrichia</taxon>
        <taxon>Erysipelotrichales</taxon>
        <taxon>Turicibacteraceae</taxon>
        <taxon>Turicibacter</taxon>
    </lineage>
</organism>
<protein>
    <recommendedName>
        <fullName evidence="3">Helix-turn-helix domain-containing protein</fullName>
    </recommendedName>
</protein>
<dbReference type="GO" id="GO:0003677">
    <property type="term" value="F:DNA binding"/>
    <property type="evidence" value="ECO:0007669"/>
    <property type="project" value="InterPro"/>
</dbReference>
<dbReference type="EMBL" id="WMQE01000033">
    <property type="protein sequence ID" value="MTK22243.1"/>
    <property type="molecule type" value="Genomic_DNA"/>
</dbReference>
<dbReference type="SUPFAM" id="SSF47413">
    <property type="entry name" value="lambda repressor-like DNA-binding domains"/>
    <property type="match status" value="1"/>
</dbReference>
<sequence>MTINDYCEKHGISKYDLAMKLGISKNVIYKCSRGYKTLNIEAAKKLKEIGIEVGIYGQGKAKKQKEKEPEKIILFEPNEFQLSALKQFGNTIVSKKHGPKSVIASFEVYGFNVLVRNFDRSVEDDGSHYVVEVIK</sequence>
<dbReference type="Proteomes" id="UP000487649">
    <property type="component" value="Unassembled WGS sequence"/>
</dbReference>
<dbReference type="Gene3D" id="1.10.260.40">
    <property type="entry name" value="lambda repressor-like DNA-binding domains"/>
    <property type="match status" value="1"/>
</dbReference>
<evidence type="ECO:0000313" key="1">
    <source>
        <dbReference type="EMBL" id="MTK22243.1"/>
    </source>
</evidence>
<evidence type="ECO:0008006" key="3">
    <source>
        <dbReference type="Google" id="ProtNLM"/>
    </source>
</evidence>